<evidence type="ECO:0000313" key="1">
    <source>
        <dbReference type="EMBL" id="PPQ81350.1"/>
    </source>
</evidence>
<proteinExistence type="predicted"/>
<comment type="caution">
    <text evidence="1">The sequence shown here is derived from an EMBL/GenBank/DDBJ whole genome shotgun (WGS) entry which is preliminary data.</text>
</comment>
<dbReference type="AlphaFoldDB" id="A0A409WS52"/>
<name>A0A409WS52_9AGAR</name>
<dbReference type="Proteomes" id="UP000284706">
    <property type="component" value="Unassembled WGS sequence"/>
</dbReference>
<protein>
    <submittedName>
        <fullName evidence="1">Uncharacterized protein</fullName>
    </submittedName>
</protein>
<reference evidence="1 2" key="1">
    <citation type="journal article" date="2018" name="Evol. Lett.">
        <title>Horizontal gene cluster transfer increased hallucinogenic mushroom diversity.</title>
        <authorList>
            <person name="Reynolds H.T."/>
            <person name="Vijayakumar V."/>
            <person name="Gluck-Thaler E."/>
            <person name="Korotkin H.B."/>
            <person name="Matheny P.B."/>
            <person name="Slot J.C."/>
        </authorList>
    </citation>
    <scope>NUCLEOTIDE SEQUENCE [LARGE SCALE GENOMIC DNA]</scope>
    <source>
        <strain evidence="1 2">SRW20</strain>
    </source>
</reference>
<sequence>MWTDAAWGIQSRQYIGANTVHFHNVHSRLAFFDLVSTGSFSSQETQDVKYTHPSIAEKAPIPLSASRGYLPAQEVPLKELHRNASPTLRPFTIGMTAPHAFEGLLHPLRAIQSKQRGGPPTPFQQAPLPITSPSFTFEPSFSLLFPPSPPYFVHLWLSCLLPRSILFLPDAHCDSNSAISPPPLTWCSEALPLP</sequence>
<keyword evidence="2" id="KW-1185">Reference proteome</keyword>
<dbReference type="InParanoid" id="A0A409WS52"/>
<gene>
    <name evidence="1" type="ORF">CVT26_014501</name>
</gene>
<organism evidence="1 2">
    <name type="scientific">Gymnopilus dilepis</name>
    <dbReference type="NCBI Taxonomy" id="231916"/>
    <lineage>
        <taxon>Eukaryota</taxon>
        <taxon>Fungi</taxon>
        <taxon>Dikarya</taxon>
        <taxon>Basidiomycota</taxon>
        <taxon>Agaricomycotina</taxon>
        <taxon>Agaricomycetes</taxon>
        <taxon>Agaricomycetidae</taxon>
        <taxon>Agaricales</taxon>
        <taxon>Agaricineae</taxon>
        <taxon>Hymenogastraceae</taxon>
        <taxon>Gymnopilus</taxon>
    </lineage>
</organism>
<accession>A0A409WS52</accession>
<evidence type="ECO:0000313" key="2">
    <source>
        <dbReference type="Proteomes" id="UP000284706"/>
    </source>
</evidence>
<dbReference type="EMBL" id="NHYE01004879">
    <property type="protein sequence ID" value="PPQ81350.1"/>
    <property type="molecule type" value="Genomic_DNA"/>
</dbReference>